<dbReference type="HOGENOM" id="CLU_2553187_0_0_9"/>
<reference evidence="1 2" key="1">
    <citation type="journal article" date="2014" name="Genome Announc.">
        <title>Draft genome sequences of the altered schaedler flora, a defined bacterial community from gnotobiotic mice.</title>
        <authorList>
            <person name="Wannemuehler M.J."/>
            <person name="Overstreet A.M."/>
            <person name="Ward D.V."/>
            <person name="Phillips G.J."/>
        </authorList>
    </citation>
    <scope>NUCLEOTIDE SEQUENCE [LARGE SCALE GENOMIC DNA]</scope>
    <source>
        <strain evidence="1 2">ASF492</strain>
    </source>
</reference>
<name>N2BKH5_9FIRM</name>
<evidence type="ECO:0000313" key="1">
    <source>
        <dbReference type="EMBL" id="EMZ38958.1"/>
    </source>
</evidence>
<dbReference type="AlphaFoldDB" id="N2BKH5"/>
<comment type="caution">
    <text evidence="1">The sequence shown here is derived from an EMBL/GenBank/DDBJ whole genome shotgun (WGS) entry which is preliminary data.</text>
</comment>
<dbReference type="Proteomes" id="UP000012589">
    <property type="component" value="Unassembled WGS sequence"/>
</dbReference>
<dbReference type="STRING" id="1235802.C823_00121"/>
<evidence type="ECO:0008006" key="3">
    <source>
        <dbReference type="Google" id="ProtNLM"/>
    </source>
</evidence>
<dbReference type="SUPFAM" id="SSF51905">
    <property type="entry name" value="FAD/NAD(P)-binding domain"/>
    <property type="match status" value="1"/>
</dbReference>
<organism evidence="1 2">
    <name type="scientific">Eubacterium plexicaudatum ASF492</name>
    <dbReference type="NCBI Taxonomy" id="1235802"/>
    <lineage>
        <taxon>Bacteria</taxon>
        <taxon>Bacillati</taxon>
        <taxon>Bacillota</taxon>
        <taxon>Clostridia</taxon>
        <taxon>Eubacteriales</taxon>
        <taxon>Eubacteriaceae</taxon>
        <taxon>Eubacterium</taxon>
    </lineage>
</organism>
<dbReference type="Gene3D" id="3.50.50.60">
    <property type="entry name" value="FAD/NAD(P)-binding domain"/>
    <property type="match status" value="1"/>
</dbReference>
<sequence>MQIEVGRVLFAGKVAGFLNPMGEGISAGMESGYCAACAIMEHFDDPQVACEAYRQSAENLKSYMQRQWSLVGGMAGTFREME</sequence>
<proteinExistence type="predicted"/>
<evidence type="ECO:0000313" key="2">
    <source>
        <dbReference type="Proteomes" id="UP000012589"/>
    </source>
</evidence>
<dbReference type="PATRIC" id="fig|1235802.3.peg.130"/>
<dbReference type="InterPro" id="IPR036188">
    <property type="entry name" value="FAD/NAD-bd_sf"/>
</dbReference>
<protein>
    <recommendedName>
        <fullName evidence="3">FAD-binding domain-containing protein</fullName>
    </recommendedName>
</protein>
<dbReference type="EMBL" id="AQFT01000005">
    <property type="protein sequence ID" value="EMZ38958.1"/>
    <property type="molecule type" value="Genomic_DNA"/>
</dbReference>
<dbReference type="eggNOG" id="COG0644">
    <property type="taxonomic scope" value="Bacteria"/>
</dbReference>
<keyword evidence="2" id="KW-1185">Reference proteome</keyword>
<gene>
    <name evidence="1" type="ORF">C823_00121</name>
</gene>
<accession>N2BKH5</accession>